<dbReference type="InterPro" id="IPR029069">
    <property type="entry name" value="HotDog_dom_sf"/>
</dbReference>
<dbReference type="Proteomes" id="UP000231553">
    <property type="component" value="Unassembled WGS sequence"/>
</dbReference>
<dbReference type="Gene3D" id="3.10.129.10">
    <property type="entry name" value="Hotdog Thioesterase"/>
    <property type="match status" value="1"/>
</dbReference>
<reference evidence="3 4" key="1">
    <citation type="journal article" date="2018" name="Int. J. Syst. Evol. Microbiol.">
        <title>Pseudooceanicola lipolyticus sp. nov., a marine alphaproteobacterium, reclassification of Oceanicola flagellatus as Pseudooceanicola flagellatus comb. nov. and emended description of the genus Pseudooceanicola.</title>
        <authorList>
            <person name="Huang M.-M."/>
            <person name="Guo L.-L."/>
            <person name="Wu Y.-H."/>
            <person name="Lai Q.-L."/>
            <person name="Shao Z.-Z."/>
            <person name="Wang C.-S."/>
            <person name="Wu M."/>
            <person name="Xu X.-W."/>
        </authorList>
    </citation>
    <scope>NUCLEOTIDE SEQUENCE [LARGE SCALE GENOMIC DNA]</scope>
    <source>
        <strain evidence="3 4">157</strain>
    </source>
</reference>
<gene>
    <name evidence="3" type="ORF">CVM52_22110</name>
</gene>
<dbReference type="InterPro" id="IPR006683">
    <property type="entry name" value="Thioestr_dom"/>
</dbReference>
<keyword evidence="4" id="KW-1185">Reference proteome</keyword>
<name>A0A2M8IVA6_9RHOB</name>
<organism evidence="3 4">
    <name type="scientific">Pseudooceanicola lipolyticus</name>
    <dbReference type="NCBI Taxonomy" id="2029104"/>
    <lineage>
        <taxon>Bacteria</taxon>
        <taxon>Pseudomonadati</taxon>
        <taxon>Pseudomonadota</taxon>
        <taxon>Alphaproteobacteria</taxon>
        <taxon>Rhodobacterales</taxon>
        <taxon>Paracoccaceae</taxon>
        <taxon>Pseudooceanicola</taxon>
    </lineage>
</organism>
<dbReference type="AlphaFoldDB" id="A0A2M8IVA6"/>
<dbReference type="SUPFAM" id="SSF54637">
    <property type="entry name" value="Thioesterase/thiol ester dehydrase-isomerase"/>
    <property type="match status" value="1"/>
</dbReference>
<dbReference type="CDD" id="cd03443">
    <property type="entry name" value="PaaI_thioesterase"/>
    <property type="match status" value="1"/>
</dbReference>
<protein>
    <submittedName>
        <fullName evidence="3">PaaI family thioesterase</fullName>
    </submittedName>
</protein>
<dbReference type="EMBL" id="PGTB01000178">
    <property type="protein sequence ID" value="PJE34462.1"/>
    <property type="molecule type" value="Genomic_DNA"/>
</dbReference>
<keyword evidence="1" id="KW-0378">Hydrolase</keyword>
<dbReference type="GO" id="GO:0016289">
    <property type="term" value="F:acyl-CoA hydrolase activity"/>
    <property type="evidence" value="ECO:0007669"/>
    <property type="project" value="UniProtKB-ARBA"/>
</dbReference>
<evidence type="ECO:0000313" key="4">
    <source>
        <dbReference type="Proteomes" id="UP000231553"/>
    </source>
</evidence>
<dbReference type="InterPro" id="IPR003736">
    <property type="entry name" value="PAAI_dom"/>
</dbReference>
<accession>A0A2M8IVA6</accession>
<dbReference type="RefSeq" id="WP_100164548.1">
    <property type="nucleotide sequence ID" value="NZ_PGTB01000178.1"/>
</dbReference>
<feature type="domain" description="Thioesterase" evidence="2">
    <location>
        <begin position="51"/>
        <end position="129"/>
    </location>
</feature>
<evidence type="ECO:0000313" key="3">
    <source>
        <dbReference type="EMBL" id="PJE34462.1"/>
    </source>
</evidence>
<dbReference type="Pfam" id="PF03061">
    <property type="entry name" value="4HBT"/>
    <property type="match status" value="1"/>
</dbReference>
<sequence length="145" mass="15293">MNSAPPEPGRAHLITDATGAQRLIGWTTDLGHRDGRPRLYLDLGAQHGNRHGVLHGGIIAMLLDSACGYAGARHLDPVALPELLTLSFTTQFLAPVAGGRVTALGTVTGGGRRTLFIAGELFDEDGRLAATSTGVYRPVAKETRK</sequence>
<proteinExistence type="predicted"/>
<dbReference type="OrthoDB" id="3477511at2"/>
<evidence type="ECO:0000259" key="2">
    <source>
        <dbReference type="Pfam" id="PF03061"/>
    </source>
</evidence>
<evidence type="ECO:0000256" key="1">
    <source>
        <dbReference type="ARBA" id="ARBA00022801"/>
    </source>
</evidence>
<comment type="caution">
    <text evidence="3">The sequence shown here is derived from an EMBL/GenBank/DDBJ whole genome shotgun (WGS) entry which is preliminary data.</text>
</comment>
<dbReference type="NCBIfam" id="TIGR00369">
    <property type="entry name" value="unchar_dom_1"/>
    <property type="match status" value="1"/>
</dbReference>